<protein>
    <submittedName>
        <fullName evidence="7">Energy-coupling factor transporter transmembrane component T</fullName>
    </submittedName>
</protein>
<proteinExistence type="predicted"/>
<evidence type="ECO:0000256" key="5">
    <source>
        <dbReference type="SAM" id="MobiDB-lite"/>
    </source>
</evidence>
<feature type="transmembrane region" description="Helical" evidence="6">
    <location>
        <begin position="58"/>
        <end position="79"/>
    </location>
</feature>
<dbReference type="PANTHER" id="PTHR33514:SF15">
    <property type="entry name" value="COBALT TRANSPORT PROTEIN"/>
    <property type="match status" value="1"/>
</dbReference>
<dbReference type="Proteomes" id="UP001382727">
    <property type="component" value="Chromosome"/>
</dbReference>
<accession>A0ABZ2MEA9</accession>
<evidence type="ECO:0000256" key="6">
    <source>
        <dbReference type="SAM" id="Phobius"/>
    </source>
</evidence>
<keyword evidence="8" id="KW-1185">Reference proteome</keyword>
<dbReference type="InterPro" id="IPR003339">
    <property type="entry name" value="ABC/ECF_trnsptr_transmembrane"/>
</dbReference>
<feature type="transmembrane region" description="Helical" evidence="6">
    <location>
        <begin position="258"/>
        <end position="277"/>
    </location>
</feature>
<organism evidence="7 8">
    <name type="scientific">Janibacter alittae</name>
    <dbReference type="NCBI Taxonomy" id="3115209"/>
    <lineage>
        <taxon>Bacteria</taxon>
        <taxon>Bacillati</taxon>
        <taxon>Actinomycetota</taxon>
        <taxon>Actinomycetes</taxon>
        <taxon>Micrococcales</taxon>
        <taxon>Intrasporangiaceae</taxon>
        <taxon>Janibacter</taxon>
    </lineage>
</organism>
<gene>
    <name evidence="7" type="ORF">V1351_10560</name>
</gene>
<keyword evidence="3 6" id="KW-1133">Transmembrane helix</keyword>
<dbReference type="Pfam" id="PF02361">
    <property type="entry name" value="CbiQ"/>
    <property type="match status" value="1"/>
</dbReference>
<evidence type="ECO:0000256" key="1">
    <source>
        <dbReference type="ARBA" id="ARBA00004141"/>
    </source>
</evidence>
<dbReference type="EMBL" id="CP144913">
    <property type="protein sequence ID" value="WXB75396.1"/>
    <property type="molecule type" value="Genomic_DNA"/>
</dbReference>
<feature type="compositionally biased region" description="Basic and acidic residues" evidence="5">
    <location>
        <begin position="359"/>
        <end position="382"/>
    </location>
</feature>
<reference evidence="7 8" key="1">
    <citation type="submission" date="2024-02" db="EMBL/GenBank/DDBJ databases">
        <title>Janibacter sp. nov., isolated from gut of marine sandworm.</title>
        <authorList>
            <person name="Kim B."/>
            <person name="Jun M.O."/>
            <person name="Shin N.-R."/>
        </authorList>
    </citation>
    <scope>NUCLEOTIDE SEQUENCE [LARGE SCALE GENOMIC DNA]</scope>
    <source>
        <strain evidence="7 8">A1S7</strain>
    </source>
</reference>
<comment type="subcellular location">
    <subcellularLocation>
        <location evidence="1">Membrane</location>
        <topology evidence="1">Multi-pass membrane protein</topology>
    </subcellularLocation>
</comment>
<name>A0ABZ2MEA9_9MICO</name>
<dbReference type="RefSeq" id="WP_338748108.1">
    <property type="nucleotide sequence ID" value="NZ_CP144913.1"/>
</dbReference>
<dbReference type="CDD" id="cd16914">
    <property type="entry name" value="EcfT"/>
    <property type="match status" value="1"/>
</dbReference>
<keyword evidence="2 6" id="KW-0812">Transmembrane</keyword>
<feature type="transmembrane region" description="Helical" evidence="6">
    <location>
        <begin position="232"/>
        <end position="252"/>
    </location>
</feature>
<sequence length="382" mass="40021">MLSSTPRAIHPGAWWLWAIGLAVAVSQTTNPLVLLIAAGAVTFVVVSRRSDSPWARAFKLYAVLGAFIIGLRIVLHVLVGLKWGEVTVLPLPLIELPDWAAGINLLGDVKLEGLLAAIFEGMRLATMILCIGAANALADPKRLLASLPGALQEIGTAIVVAISVAPQLVESVRRVHRARLLRGDGARGLRAFRRVAMPVLEDTLERSMALAASMDSRGYGRRNATSPARHRVTGSLALGGLLAMTVGSYGLLDATSPGWLGLPLLLVGVALGALGLASGSTAVTRTVYRPSPWRAAETLTAACGVIAAVAAFASASLEPAALSMPLTPIAPPPLPWILTVGLLVATLPGILTPPPPLGRQRDRSRRAGADPVRHREIEGSRP</sequence>
<evidence type="ECO:0000256" key="4">
    <source>
        <dbReference type="ARBA" id="ARBA00023136"/>
    </source>
</evidence>
<dbReference type="PANTHER" id="PTHR33514">
    <property type="entry name" value="PROTEIN ABCI12, CHLOROPLASTIC"/>
    <property type="match status" value="1"/>
</dbReference>
<evidence type="ECO:0000313" key="7">
    <source>
        <dbReference type="EMBL" id="WXB75396.1"/>
    </source>
</evidence>
<feature type="transmembrane region" description="Helical" evidence="6">
    <location>
        <begin position="298"/>
        <end position="316"/>
    </location>
</feature>
<feature type="region of interest" description="Disordered" evidence="5">
    <location>
        <begin position="354"/>
        <end position="382"/>
    </location>
</feature>
<feature type="transmembrane region" description="Helical" evidence="6">
    <location>
        <begin position="114"/>
        <end position="138"/>
    </location>
</feature>
<feature type="transmembrane region" description="Helical" evidence="6">
    <location>
        <begin position="14"/>
        <end position="46"/>
    </location>
</feature>
<evidence type="ECO:0000256" key="3">
    <source>
        <dbReference type="ARBA" id="ARBA00022989"/>
    </source>
</evidence>
<evidence type="ECO:0000256" key="2">
    <source>
        <dbReference type="ARBA" id="ARBA00022692"/>
    </source>
</evidence>
<keyword evidence="4 6" id="KW-0472">Membrane</keyword>
<evidence type="ECO:0000313" key="8">
    <source>
        <dbReference type="Proteomes" id="UP001382727"/>
    </source>
</evidence>
<feature type="transmembrane region" description="Helical" evidence="6">
    <location>
        <begin position="336"/>
        <end position="357"/>
    </location>
</feature>